<feature type="compositionally biased region" description="Polar residues" evidence="7">
    <location>
        <begin position="138"/>
        <end position="155"/>
    </location>
</feature>
<dbReference type="GO" id="GO:0008270">
    <property type="term" value="F:zinc ion binding"/>
    <property type="evidence" value="ECO:0007669"/>
    <property type="project" value="UniProtKB-KW"/>
</dbReference>
<dbReference type="InterPro" id="IPR044246">
    <property type="entry name" value="ZFP3-like"/>
</dbReference>
<accession>A0A8S0Q582</accession>
<keyword evidence="5" id="KW-0539">Nucleus</keyword>
<gene>
    <name evidence="9" type="ORF">OLEA9_A079479</name>
</gene>
<dbReference type="SUPFAM" id="SSF57667">
    <property type="entry name" value="beta-beta-alpha zinc fingers"/>
    <property type="match status" value="1"/>
</dbReference>
<keyword evidence="4" id="KW-0862">Zinc</keyword>
<dbReference type="OrthoDB" id="914180at2759"/>
<evidence type="ECO:0000256" key="2">
    <source>
        <dbReference type="ARBA" id="ARBA00022723"/>
    </source>
</evidence>
<protein>
    <submittedName>
        <fullName evidence="9">Zinc finger 3</fullName>
    </submittedName>
</protein>
<evidence type="ECO:0000256" key="6">
    <source>
        <dbReference type="PROSITE-ProRule" id="PRU00042"/>
    </source>
</evidence>
<organism evidence="9 10">
    <name type="scientific">Olea europaea subsp. europaea</name>
    <dbReference type="NCBI Taxonomy" id="158383"/>
    <lineage>
        <taxon>Eukaryota</taxon>
        <taxon>Viridiplantae</taxon>
        <taxon>Streptophyta</taxon>
        <taxon>Embryophyta</taxon>
        <taxon>Tracheophyta</taxon>
        <taxon>Spermatophyta</taxon>
        <taxon>Magnoliopsida</taxon>
        <taxon>eudicotyledons</taxon>
        <taxon>Gunneridae</taxon>
        <taxon>Pentapetalae</taxon>
        <taxon>asterids</taxon>
        <taxon>lamiids</taxon>
        <taxon>Lamiales</taxon>
        <taxon>Oleaceae</taxon>
        <taxon>Oleeae</taxon>
        <taxon>Olea</taxon>
    </lineage>
</organism>
<comment type="caution">
    <text evidence="9">The sequence shown here is derived from an EMBL/GenBank/DDBJ whole genome shotgun (WGS) entry which is preliminary data.</text>
</comment>
<evidence type="ECO:0000256" key="4">
    <source>
        <dbReference type="ARBA" id="ARBA00022833"/>
    </source>
</evidence>
<reference evidence="9 10" key="1">
    <citation type="submission" date="2019-12" db="EMBL/GenBank/DDBJ databases">
        <authorList>
            <person name="Alioto T."/>
            <person name="Alioto T."/>
            <person name="Gomez Garrido J."/>
        </authorList>
    </citation>
    <scope>NUCLEOTIDE SEQUENCE [LARGE SCALE GENOMIC DNA]</scope>
</reference>
<dbReference type="Proteomes" id="UP000594638">
    <property type="component" value="Unassembled WGS sequence"/>
</dbReference>
<dbReference type="PANTHER" id="PTHR47287">
    <property type="entry name" value="C2H2 AND C2HC ZINC FINGERS SUPERFAMILY PROTEIN"/>
    <property type="match status" value="1"/>
</dbReference>
<dbReference type="EMBL" id="CACTIH010000745">
    <property type="protein sequence ID" value="CAA2962115.1"/>
    <property type="molecule type" value="Genomic_DNA"/>
</dbReference>
<dbReference type="Gramene" id="OE9A079479T1">
    <property type="protein sequence ID" value="OE9A079479C1"/>
    <property type="gene ID" value="OE9A079479"/>
</dbReference>
<evidence type="ECO:0000313" key="10">
    <source>
        <dbReference type="Proteomes" id="UP000594638"/>
    </source>
</evidence>
<evidence type="ECO:0000256" key="1">
    <source>
        <dbReference type="ARBA" id="ARBA00004123"/>
    </source>
</evidence>
<comment type="subcellular location">
    <subcellularLocation>
        <location evidence="1">Nucleus</location>
    </subcellularLocation>
</comment>
<dbReference type="Gene3D" id="3.30.160.60">
    <property type="entry name" value="Classic Zinc Finger"/>
    <property type="match status" value="1"/>
</dbReference>
<proteinExistence type="predicted"/>
<dbReference type="AlphaFoldDB" id="A0A8S0Q582"/>
<name>A0A8S0Q582_OLEEU</name>
<feature type="non-terminal residue" evidence="9">
    <location>
        <position position="241"/>
    </location>
</feature>
<dbReference type="PROSITE" id="PS50157">
    <property type="entry name" value="ZINC_FINGER_C2H2_2"/>
    <property type="match status" value="1"/>
</dbReference>
<evidence type="ECO:0000256" key="3">
    <source>
        <dbReference type="ARBA" id="ARBA00022771"/>
    </source>
</evidence>
<dbReference type="GO" id="GO:0005634">
    <property type="term" value="C:nucleus"/>
    <property type="evidence" value="ECO:0007669"/>
    <property type="project" value="UniProtKB-SubCell"/>
</dbReference>
<sequence length="241" mass="27056">MEIPRAEVNSPVMSHTPETLKRSPSKSVEKKRACTRAAMNRKLKLARHSTTLHDMHVTDNVREWVYGCKYCDKKFITKQALGGHQNAHTVERIIERNAREGVETNFGHLGCPSYRGMISLLFKCSFNRGPEIFNQSMTNRSYNPQSNGSPNSNLPLIQEPHAPEPLQGFTHGYLIWQNPHSTDSQFIAPLPGMESHTRNFLNSTFGTTRTMLGMSGGLSTSSSSQYIYDTNARAETNSQIP</sequence>
<feature type="domain" description="C2H2-type" evidence="8">
    <location>
        <begin position="66"/>
        <end position="93"/>
    </location>
</feature>
<dbReference type="PANTHER" id="PTHR47287:SF15">
    <property type="entry name" value="ZINC FINGER PROTEIN 3-LIKE"/>
    <property type="match status" value="1"/>
</dbReference>
<keyword evidence="2" id="KW-0479">Metal-binding</keyword>
<evidence type="ECO:0000313" key="9">
    <source>
        <dbReference type="EMBL" id="CAA2962115.1"/>
    </source>
</evidence>
<keyword evidence="10" id="KW-1185">Reference proteome</keyword>
<evidence type="ECO:0000256" key="5">
    <source>
        <dbReference type="ARBA" id="ARBA00023242"/>
    </source>
</evidence>
<evidence type="ECO:0000259" key="8">
    <source>
        <dbReference type="PROSITE" id="PS50157"/>
    </source>
</evidence>
<keyword evidence="3 6" id="KW-0863">Zinc-finger</keyword>
<dbReference type="InterPro" id="IPR036236">
    <property type="entry name" value="Znf_C2H2_sf"/>
</dbReference>
<dbReference type="InterPro" id="IPR013087">
    <property type="entry name" value="Znf_C2H2_type"/>
</dbReference>
<feature type="region of interest" description="Disordered" evidence="7">
    <location>
        <begin position="1"/>
        <end position="29"/>
    </location>
</feature>
<feature type="region of interest" description="Disordered" evidence="7">
    <location>
        <begin position="138"/>
        <end position="162"/>
    </location>
</feature>
<dbReference type="GO" id="GO:0009788">
    <property type="term" value="P:negative regulation of abscisic acid-activated signaling pathway"/>
    <property type="evidence" value="ECO:0007669"/>
    <property type="project" value="InterPro"/>
</dbReference>
<dbReference type="PROSITE" id="PS00028">
    <property type="entry name" value="ZINC_FINGER_C2H2_1"/>
    <property type="match status" value="1"/>
</dbReference>
<evidence type="ECO:0000256" key="7">
    <source>
        <dbReference type="SAM" id="MobiDB-lite"/>
    </source>
</evidence>